<dbReference type="InterPro" id="IPR005814">
    <property type="entry name" value="Aminotrans_3"/>
</dbReference>
<evidence type="ECO:0000256" key="3">
    <source>
        <dbReference type="RuleBase" id="RU003560"/>
    </source>
</evidence>
<keyword evidence="2 3" id="KW-0663">Pyridoxal phosphate</keyword>
<keyword evidence="4" id="KW-0808">Transferase</keyword>
<comment type="cofactor">
    <cofactor evidence="1">
        <name>pyridoxal 5'-phosphate</name>
        <dbReference type="ChEBI" id="CHEBI:597326"/>
    </cofactor>
</comment>
<dbReference type="InterPro" id="IPR050103">
    <property type="entry name" value="Class-III_PLP-dep_AT"/>
</dbReference>
<dbReference type="InterPro" id="IPR049704">
    <property type="entry name" value="Aminotrans_3_PPA_site"/>
</dbReference>
<evidence type="ECO:0000313" key="5">
    <source>
        <dbReference type="Proteomes" id="UP000437736"/>
    </source>
</evidence>
<proteinExistence type="inferred from homology"/>
<evidence type="ECO:0000256" key="2">
    <source>
        <dbReference type="ARBA" id="ARBA00022898"/>
    </source>
</evidence>
<name>A0ABW9R000_9ACTN</name>
<dbReference type="PANTHER" id="PTHR11986">
    <property type="entry name" value="AMINOTRANSFERASE CLASS III"/>
    <property type="match status" value="1"/>
</dbReference>
<evidence type="ECO:0000256" key="1">
    <source>
        <dbReference type="ARBA" id="ARBA00001933"/>
    </source>
</evidence>
<dbReference type="Pfam" id="PF00202">
    <property type="entry name" value="Aminotran_3"/>
    <property type="match status" value="1"/>
</dbReference>
<gene>
    <name evidence="4" type="ORF">GHK86_21370</name>
</gene>
<organism evidence="4 5">
    <name type="scientific">Acidiferrimicrobium australe</name>
    <dbReference type="NCBI Taxonomy" id="2664430"/>
    <lineage>
        <taxon>Bacteria</taxon>
        <taxon>Bacillati</taxon>
        <taxon>Actinomycetota</taxon>
        <taxon>Acidimicrobiia</taxon>
        <taxon>Acidimicrobiales</taxon>
        <taxon>Acidimicrobiaceae</taxon>
        <taxon>Acidiferrimicrobium</taxon>
    </lineage>
</organism>
<dbReference type="InterPro" id="IPR015421">
    <property type="entry name" value="PyrdxlP-dep_Trfase_major"/>
</dbReference>
<dbReference type="GO" id="GO:0008483">
    <property type="term" value="F:transaminase activity"/>
    <property type="evidence" value="ECO:0007669"/>
    <property type="project" value="UniProtKB-KW"/>
</dbReference>
<feature type="non-terminal residue" evidence="4">
    <location>
        <position position="446"/>
    </location>
</feature>
<comment type="similarity">
    <text evidence="3">Belongs to the class-III pyridoxal-phosphate-dependent aminotransferase family.</text>
</comment>
<dbReference type="Gene3D" id="3.90.1150.10">
    <property type="entry name" value="Aspartate Aminotransferase, domain 1"/>
    <property type="match status" value="1"/>
</dbReference>
<comment type="caution">
    <text evidence="4">The sequence shown here is derived from an EMBL/GenBank/DDBJ whole genome shotgun (WGS) entry which is preliminary data.</text>
</comment>
<dbReference type="EMBL" id="WJHE01001567">
    <property type="protein sequence ID" value="MST35268.1"/>
    <property type="molecule type" value="Genomic_DNA"/>
</dbReference>
<sequence>MTVAFDLGGLLEERAGDREHLHDEHLNGKLAQVLRTIGFDRNYTSGAGCYLYDDEGRDYLDFLAGFGVYALGRSHPVVKQALHDALEADLPNLVQMDCSLLPGLLGEALVKRSHAGIRRVFFCNSGTEAVEGAIKFARRATGRTRILYCDHAYHGLSTGSLALNGGKEFRNGFGPLLPGCDPVPLGDLAALERELAAGDVAAFVFEPIQGKGVYEAADEYWVEAEAACRRHGTLVVADEVQTGLGRTGRFFCHDHWALRPDIITVSKALSGGYVPVGAVLTTEAVWDKVYRSLDAALVHSSTFGSNALAMVAGLATLQVFDDEDIVDRARRTGDLLVKALQPLVDRYELLHEVRGKGLMVGLQFGRPTSRGLRLRWDALERVRAGMFSQLVVVPLFDRHRVLTQVAADGVNIVKLLPPLIAGEEEVDRFVGALEDVLDDAHKGMGL</sequence>
<dbReference type="Proteomes" id="UP000437736">
    <property type="component" value="Unassembled WGS sequence"/>
</dbReference>
<keyword evidence="4" id="KW-0032">Aminotransferase</keyword>
<dbReference type="InterPro" id="IPR015422">
    <property type="entry name" value="PyrdxlP-dep_Trfase_small"/>
</dbReference>
<dbReference type="CDD" id="cd00610">
    <property type="entry name" value="OAT_like"/>
    <property type="match status" value="1"/>
</dbReference>
<dbReference type="PIRSF" id="PIRSF000521">
    <property type="entry name" value="Transaminase_4ab_Lys_Orn"/>
    <property type="match status" value="1"/>
</dbReference>
<dbReference type="Gene3D" id="3.40.640.10">
    <property type="entry name" value="Type I PLP-dependent aspartate aminotransferase-like (Major domain)"/>
    <property type="match status" value="1"/>
</dbReference>
<evidence type="ECO:0000313" key="4">
    <source>
        <dbReference type="EMBL" id="MST35268.1"/>
    </source>
</evidence>
<dbReference type="PROSITE" id="PS00600">
    <property type="entry name" value="AA_TRANSFER_CLASS_3"/>
    <property type="match status" value="1"/>
</dbReference>
<dbReference type="InterPro" id="IPR015424">
    <property type="entry name" value="PyrdxlP-dep_Trfase"/>
</dbReference>
<reference evidence="4 5" key="1">
    <citation type="submission" date="2019-11" db="EMBL/GenBank/DDBJ databases">
        <title>Acidiferrimicrobium australis gen. nov., sp. nov., an acidophilic and obligately heterotrophic, member of the Actinobacteria that catalyses dissimilatory oxido- reduction of iron isolated from metal-rich acidic water in Chile.</title>
        <authorList>
            <person name="Gonzalez D."/>
            <person name="Huber K."/>
            <person name="Hedrich S."/>
            <person name="Rojas-Villalobos C."/>
            <person name="Quatrini R."/>
            <person name="Dinamarca M.A."/>
            <person name="Schwarz A."/>
            <person name="Canales C."/>
            <person name="Nancucheo I."/>
        </authorList>
    </citation>
    <scope>NUCLEOTIDE SEQUENCE [LARGE SCALE GENOMIC DNA]</scope>
    <source>
        <strain evidence="4 5">USS-CCA1</strain>
    </source>
</reference>
<protein>
    <submittedName>
        <fullName evidence="4">Aminotransferase class III-fold pyridoxal phosphate-dependent enzyme</fullName>
    </submittedName>
</protein>
<dbReference type="PANTHER" id="PTHR11986:SF121">
    <property type="entry name" value="BLR3010 PROTEIN"/>
    <property type="match status" value="1"/>
</dbReference>
<keyword evidence="5" id="KW-1185">Reference proteome</keyword>
<accession>A0ABW9R000</accession>
<dbReference type="SUPFAM" id="SSF53383">
    <property type="entry name" value="PLP-dependent transferases"/>
    <property type="match status" value="1"/>
</dbReference>